<proteinExistence type="predicted"/>
<sequence length="275" mass="29814">MTQSTLVDSPASTTTATPSRRARSSPRTALRRADYERAFDVLEDCDGSPSLPDFREQLVEALHHRFGLKHVSFFVGATFHNIFGDLAPVTEGNTAKMLPEYQERWSRYDVFGTPAAMRQLVSSGVSSLSELRALGALPASANAYVRHFLQATWGMESAAAMRLELPGGHTALVGMFDTAPDRLSPQDLATLRALSRQLSAIARGLPVSRPKAALAGLSERQRQVVQLVADGLSNAQIAETLSLAEDSVKKYVSRILSATGCQSRMELALLARSRG</sequence>
<feature type="compositionally biased region" description="Low complexity" evidence="4">
    <location>
        <begin position="9"/>
        <end position="19"/>
    </location>
</feature>
<feature type="domain" description="HTH luxR-type" evidence="5">
    <location>
        <begin position="210"/>
        <end position="275"/>
    </location>
</feature>
<dbReference type="GO" id="GO:0003677">
    <property type="term" value="F:DNA binding"/>
    <property type="evidence" value="ECO:0007669"/>
    <property type="project" value="UniProtKB-KW"/>
</dbReference>
<reference evidence="6 7" key="1">
    <citation type="submission" date="2020-05" db="EMBL/GenBank/DDBJ databases">
        <authorList>
            <person name="Mo P."/>
        </authorList>
    </citation>
    <scope>NUCLEOTIDE SEQUENCE [LARGE SCALE GENOMIC DNA]</scope>
    <source>
        <strain evidence="6 7">Gen01</strain>
    </source>
</reference>
<evidence type="ECO:0000256" key="4">
    <source>
        <dbReference type="SAM" id="MobiDB-lite"/>
    </source>
</evidence>
<keyword evidence="7" id="KW-1185">Reference proteome</keyword>
<dbReference type="SUPFAM" id="SSF46894">
    <property type="entry name" value="C-terminal effector domain of the bipartite response regulators"/>
    <property type="match status" value="1"/>
</dbReference>
<dbReference type="Pfam" id="PF00196">
    <property type="entry name" value="GerE"/>
    <property type="match status" value="1"/>
</dbReference>
<evidence type="ECO:0000259" key="5">
    <source>
        <dbReference type="PROSITE" id="PS50043"/>
    </source>
</evidence>
<keyword evidence="1" id="KW-0805">Transcription regulation</keyword>
<gene>
    <name evidence="6" type="ORF">HOP40_26885</name>
</gene>
<dbReference type="InterPro" id="IPR036388">
    <property type="entry name" value="WH-like_DNA-bd_sf"/>
</dbReference>
<dbReference type="InterPro" id="IPR000792">
    <property type="entry name" value="Tscrpt_reg_LuxR_C"/>
</dbReference>
<dbReference type="KEGG" id="pbro:HOP40_26885"/>
<keyword evidence="3" id="KW-0804">Transcription</keyword>
<feature type="region of interest" description="Disordered" evidence="4">
    <location>
        <begin position="1"/>
        <end position="28"/>
    </location>
</feature>
<dbReference type="PROSITE" id="PS50043">
    <property type="entry name" value="HTH_LUXR_2"/>
    <property type="match status" value="1"/>
</dbReference>
<dbReference type="SMART" id="SM00421">
    <property type="entry name" value="HTH_LUXR"/>
    <property type="match status" value="1"/>
</dbReference>
<evidence type="ECO:0000256" key="3">
    <source>
        <dbReference type="ARBA" id="ARBA00023163"/>
    </source>
</evidence>
<dbReference type="GO" id="GO:0006355">
    <property type="term" value="P:regulation of DNA-templated transcription"/>
    <property type="evidence" value="ECO:0007669"/>
    <property type="project" value="InterPro"/>
</dbReference>
<dbReference type="RefSeq" id="WP_172163647.1">
    <property type="nucleotide sequence ID" value="NZ_CP053564.1"/>
</dbReference>
<protein>
    <submittedName>
        <fullName evidence="6">Response regulator transcription factor</fullName>
    </submittedName>
</protein>
<dbReference type="Gene3D" id="1.10.10.10">
    <property type="entry name" value="Winged helix-like DNA-binding domain superfamily/Winged helix DNA-binding domain"/>
    <property type="match status" value="1"/>
</dbReference>
<dbReference type="PANTHER" id="PTHR44688:SF16">
    <property type="entry name" value="DNA-BINDING TRANSCRIPTIONAL ACTIVATOR DEVR_DOSR"/>
    <property type="match status" value="1"/>
</dbReference>
<dbReference type="EMBL" id="CP053564">
    <property type="protein sequence ID" value="QJY48960.1"/>
    <property type="molecule type" value="Genomic_DNA"/>
</dbReference>
<dbReference type="AlphaFoldDB" id="A0A6M6JP66"/>
<keyword evidence="2" id="KW-0238">DNA-binding</keyword>
<name>A0A6M6JP66_9PSEU</name>
<dbReference type="Proteomes" id="UP000505377">
    <property type="component" value="Chromosome"/>
</dbReference>
<evidence type="ECO:0000313" key="6">
    <source>
        <dbReference type="EMBL" id="QJY48960.1"/>
    </source>
</evidence>
<organism evidence="6 7">
    <name type="scientific">Pseudonocardia broussonetiae</name>
    <dbReference type="NCBI Taxonomy" id="2736640"/>
    <lineage>
        <taxon>Bacteria</taxon>
        <taxon>Bacillati</taxon>
        <taxon>Actinomycetota</taxon>
        <taxon>Actinomycetes</taxon>
        <taxon>Pseudonocardiales</taxon>
        <taxon>Pseudonocardiaceae</taxon>
        <taxon>Pseudonocardia</taxon>
    </lineage>
</organism>
<dbReference type="PRINTS" id="PR00038">
    <property type="entry name" value="HTHLUXR"/>
</dbReference>
<dbReference type="PANTHER" id="PTHR44688">
    <property type="entry name" value="DNA-BINDING TRANSCRIPTIONAL ACTIVATOR DEVR_DOSR"/>
    <property type="match status" value="1"/>
</dbReference>
<evidence type="ECO:0000256" key="1">
    <source>
        <dbReference type="ARBA" id="ARBA00023015"/>
    </source>
</evidence>
<evidence type="ECO:0000313" key="7">
    <source>
        <dbReference type="Proteomes" id="UP000505377"/>
    </source>
</evidence>
<dbReference type="InterPro" id="IPR016032">
    <property type="entry name" value="Sig_transdc_resp-reg_C-effctor"/>
</dbReference>
<evidence type="ECO:0000256" key="2">
    <source>
        <dbReference type="ARBA" id="ARBA00023125"/>
    </source>
</evidence>
<accession>A0A6M6JP66</accession>
<dbReference type="CDD" id="cd06170">
    <property type="entry name" value="LuxR_C_like"/>
    <property type="match status" value="1"/>
</dbReference>